<dbReference type="GO" id="GO:0005829">
    <property type="term" value="C:cytosol"/>
    <property type="evidence" value="ECO:0007669"/>
    <property type="project" value="TreeGrafter"/>
</dbReference>
<dbReference type="InterPro" id="IPR011005">
    <property type="entry name" value="Dihydropteroate_synth-like_sf"/>
</dbReference>
<sequence>MKNIKKIEAAAAKLIILDGATGTQLQARGMPGGACPELWCLQNPESIKAVHRDYRDAGADIVYAATFGANRYKLAQYGAGENVYQINRDLARLARQAVGESCLVAGDIGPTGRFVEPFGDLGFEEAVDAYKEQVRGLLDGGVDLLVIETMVDIQETRAALIAVRELTDAYTMVTMTFEPAGRTLSGTDPVSAIVTLQALGADAVGCNCSTGPEGMIPLIRAMAPYAKVPLAAKPNAGLPVLREGKTFFPMSAEEFAGFAKEFASAGVKFLGGCCGTTPEHIRMLHARAQGLKPGEIRDRVPAALSSSRRSVCLDRQGPLLVIGERINPTGKKDLQEELLSGRMALVKKFAQEQVKKGAALLDVNVGMPGIDEALTLKDVVKTLSVSTDAPLCIDSSVPEAIEKALRIYPGRALINSISGEEHKLERLLKTAARYGAMFILLPLTGKKLPRSSLERQKIVRDIYARAQDYGFTKDDIVVDALTLAVSADPGAAKETLATLKWCSEEFGVRTVLGLSNVSFGLPERKWINSAFLAMASSCGLSLAIANPMGEEFMQIKRASDVLMNRDPQAREYIAYASSPEEKGGGAARPDAPVRAQVNGRSPGQRVYDAVIDGSRDEIRGLIDKAVAGGVSPQQIVNEAMVPAIQEVGALYEKKIYFLPQLIASAEAMKEGFEHLSPLLEAADACLKKRGTVILATVKDDIHDIGKNIVSLMLKNYGFQVIDLGKDVPDREIIDAAIRHNPQVVGLSALMTTTMVRMKDVIRQAREAGLSCPFLVGGAVVTKAYAESIGAHYAKDGVEAVKVVQALTGQGT</sequence>
<evidence type="ECO:0000256" key="2">
    <source>
        <dbReference type="ARBA" id="ARBA00001956"/>
    </source>
</evidence>
<comment type="cofactor">
    <cofactor evidence="1">
        <name>Zn(2+)</name>
        <dbReference type="ChEBI" id="CHEBI:29105"/>
    </cofactor>
</comment>
<dbReference type="InterPro" id="IPR000489">
    <property type="entry name" value="Pterin-binding_dom"/>
</dbReference>
<dbReference type="Pfam" id="PF00809">
    <property type="entry name" value="Pterin_bind"/>
    <property type="match status" value="1"/>
</dbReference>
<dbReference type="SUPFAM" id="SSF82282">
    <property type="entry name" value="Homocysteine S-methyltransferase"/>
    <property type="match status" value="1"/>
</dbReference>
<evidence type="ECO:0000256" key="15">
    <source>
        <dbReference type="ARBA" id="ARBA00031040"/>
    </source>
</evidence>
<dbReference type="EMBL" id="CAADRM010000109">
    <property type="protein sequence ID" value="VFU15836.1"/>
    <property type="molecule type" value="Genomic_DNA"/>
</dbReference>
<dbReference type="Pfam" id="PF02574">
    <property type="entry name" value="S-methyl_trans"/>
    <property type="match status" value="1"/>
</dbReference>
<dbReference type="AlphaFoldDB" id="A0A485M212"/>
<dbReference type="GO" id="GO:0031419">
    <property type="term" value="F:cobalamin binding"/>
    <property type="evidence" value="ECO:0007669"/>
    <property type="project" value="UniProtKB-KW"/>
</dbReference>
<dbReference type="Pfam" id="PF02607">
    <property type="entry name" value="B12-binding_2"/>
    <property type="match status" value="1"/>
</dbReference>
<dbReference type="GO" id="GO:0046872">
    <property type="term" value="F:metal ion binding"/>
    <property type="evidence" value="ECO:0007669"/>
    <property type="project" value="UniProtKB-KW"/>
</dbReference>
<evidence type="ECO:0000256" key="7">
    <source>
        <dbReference type="ARBA" id="ARBA00022605"/>
    </source>
</evidence>
<dbReference type="InterPro" id="IPR050554">
    <property type="entry name" value="Met_Synthase/Corrinoid"/>
</dbReference>
<evidence type="ECO:0000256" key="6">
    <source>
        <dbReference type="ARBA" id="ARBA00022603"/>
    </source>
</evidence>
<dbReference type="CDD" id="cd02070">
    <property type="entry name" value="corrinoid_protein_B12-BD"/>
    <property type="match status" value="1"/>
</dbReference>
<keyword evidence="12" id="KW-0862">Zinc</keyword>
<evidence type="ECO:0000256" key="1">
    <source>
        <dbReference type="ARBA" id="ARBA00001947"/>
    </source>
</evidence>
<dbReference type="PROSITE" id="PS50970">
    <property type="entry name" value="HCY"/>
    <property type="match status" value="1"/>
</dbReference>
<evidence type="ECO:0000256" key="3">
    <source>
        <dbReference type="ARBA" id="ARBA00005178"/>
    </source>
</evidence>
<feature type="domain" description="Hcy-binding" evidence="16">
    <location>
        <begin position="3"/>
        <end position="288"/>
    </location>
</feature>
<feature type="domain" description="B12-binding N-terminal" evidence="19">
    <location>
        <begin position="593"/>
        <end position="687"/>
    </location>
</feature>
<dbReference type="InterPro" id="IPR036589">
    <property type="entry name" value="HCY_dom_sf"/>
</dbReference>
<feature type="domain" description="Pterin-binding" evidence="17">
    <location>
        <begin position="319"/>
        <end position="563"/>
    </location>
</feature>
<dbReference type="Gene3D" id="1.10.1240.10">
    <property type="entry name" value="Methionine synthase domain"/>
    <property type="match status" value="1"/>
</dbReference>
<evidence type="ECO:0000259" key="17">
    <source>
        <dbReference type="PROSITE" id="PS50972"/>
    </source>
</evidence>
<dbReference type="SMART" id="SM01018">
    <property type="entry name" value="B12-binding_2"/>
    <property type="match status" value="1"/>
</dbReference>
<evidence type="ECO:0000256" key="13">
    <source>
        <dbReference type="ARBA" id="ARBA00023167"/>
    </source>
</evidence>
<dbReference type="UniPathway" id="UPA00051">
    <property type="reaction ID" value="UER00081"/>
</dbReference>
<dbReference type="InterPro" id="IPR036594">
    <property type="entry name" value="Meth_synthase_dom"/>
</dbReference>
<dbReference type="PROSITE" id="PS51332">
    <property type="entry name" value="B12_BINDING"/>
    <property type="match status" value="1"/>
</dbReference>
<keyword evidence="13" id="KW-0486">Methionine biosynthesis</keyword>
<dbReference type="PIRSF" id="PIRSF037472">
    <property type="entry name" value="DHPS_mtfrase"/>
    <property type="match status" value="1"/>
</dbReference>
<feature type="domain" description="B12-binding" evidence="18">
    <location>
        <begin position="689"/>
        <end position="811"/>
    </location>
</feature>
<gene>
    <name evidence="20" type="ORF">SCFA_450066</name>
</gene>
<dbReference type="Pfam" id="PF02310">
    <property type="entry name" value="B12-binding"/>
    <property type="match status" value="1"/>
</dbReference>
<name>A0A485M212_9ZZZZ</name>
<comment type="cofactor">
    <cofactor evidence="2">
        <name>methylcob(III)alamin</name>
        <dbReference type="ChEBI" id="CHEBI:28115"/>
    </cofactor>
</comment>
<dbReference type="Gene3D" id="3.20.20.330">
    <property type="entry name" value="Homocysteine-binding-like domain"/>
    <property type="match status" value="1"/>
</dbReference>
<keyword evidence="6 20" id="KW-0489">Methyltransferase</keyword>
<dbReference type="GO" id="GO:0050667">
    <property type="term" value="P:homocysteine metabolic process"/>
    <property type="evidence" value="ECO:0007669"/>
    <property type="project" value="TreeGrafter"/>
</dbReference>
<keyword evidence="8" id="KW-0846">Cobalamin</keyword>
<keyword evidence="7" id="KW-0028">Amino-acid biosynthesis</keyword>
<dbReference type="Gene3D" id="3.20.20.20">
    <property type="entry name" value="Dihydropteroate synthase-like"/>
    <property type="match status" value="1"/>
</dbReference>
<evidence type="ECO:0000256" key="9">
    <source>
        <dbReference type="ARBA" id="ARBA00022679"/>
    </source>
</evidence>
<dbReference type="InterPro" id="IPR036724">
    <property type="entry name" value="Cobalamin-bd_sf"/>
</dbReference>
<evidence type="ECO:0000256" key="5">
    <source>
        <dbReference type="ARBA" id="ARBA00012032"/>
    </source>
</evidence>
<evidence type="ECO:0000256" key="8">
    <source>
        <dbReference type="ARBA" id="ARBA00022628"/>
    </source>
</evidence>
<accession>A0A485M212</accession>
<evidence type="ECO:0000259" key="18">
    <source>
        <dbReference type="PROSITE" id="PS51332"/>
    </source>
</evidence>
<dbReference type="Gene3D" id="3.40.50.280">
    <property type="entry name" value="Cobalamin-binding domain"/>
    <property type="match status" value="1"/>
</dbReference>
<dbReference type="GO" id="GO:0008705">
    <property type="term" value="F:methionine synthase activity"/>
    <property type="evidence" value="ECO:0007669"/>
    <property type="project" value="UniProtKB-EC"/>
</dbReference>
<dbReference type="EC" id="2.1.1.13" evidence="5"/>
<keyword evidence="10" id="KW-0949">S-adenosyl-L-methionine</keyword>
<dbReference type="SUPFAM" id="SSF51717">
    <property type="entry name" value="Dihydropteroate synthetase-like"/>
    <property type="match status" value="1"/>
</dbReference>
<dbReference type="PANTHER" id="PTHR45833">
    <property type="entry name" value="METHIONINE SYNTHASE"/>
    <property type="match status" value="1"/>
</dbReference>
<dbReference type="PANTHER" id="PTHR45833:SF1">
    <property type="entry name" value="METHIONINE SYNTHASE"/>
    <property type="match status" value="1"/>
</dbReference>
<dbReference type="InterPro" id="IPR003759">
    <property type="entry name" value="Cbl-bd_cap"/>
</dbReference>
<dbReference type="InterPro" id="IPR006158">
    <property type="entry name" value="Cobalamin-bd"/>
</dbReference>
<dbReference type="PROSITE" id="PS50972">
    <property type="entry name" value="PTERIN_BINDING"/>
    <property type="match status" value="1"/>
</dbReference>
<evidence type="ECO:0000313" key="20">
    <source>
        <dbReference type="EMBL" id="VFU15836.1"/>
    </source>
</evidence>
<organism evidence="20">
    <name type="scientific">anaerobic digester metagenome</name>
    <dbReference type="NCBI Taxonomy" id="1263854"/>
    <lineage>
        <taxon>unclassified sequences</taxon>
        <taxon>metagenomes</taxon>
        <taxon>ecological metagenomes</taxon>
    </lineage>
</organism>
<evidence type="ECO:0000256" key="4">
    <source>
        <dbReference type="ARBA" id="ARBA00010398"/>
    </source>
</evidence>
<dbReference type="InterPro" id="IPR003726">
    <property type="entry name" value="HCY_dom"/>
</dbReference>
<keyword evidence="11" id="KW-0479">Metal-binding</keyword>
<evidence type="ECO:0000256" key="10">
    <source>
        <dbReference type="ARBA" id="ARBA00022691"/>
    </source>
</evidence>
<evidence type="ECO:0000259" key="16">
    <source>
        <dbReference type="PROSITE" id="PS50970"/>
    </source>
</evidence>
<evidence type="ECO:0000259" key="19">
    <source>
        <dbReference type="PROSITE" id="PS51337"/>
    </source>
</evidence>
<reference evidence="20" key="1">
    <citation type="submission" date="2019-03" db="EMBL/GenBank/DDBJ databases">
        <authorList>
            <person name="Hao L."/>
        </authorList>
    </citation>
    <scope>NUCLEOTIDE SEQUENCE</scope>
</reference>
<evidence type="ECO:0000256" key="11">
    <source>
        <dbReference type="ARBA" id="ARBA00022723"/>
    </source>
</evidence>
<dbReference type="InterPro" id="IPR017215">
    <property type="entry name" value="MetH_bac"/>
</dbReference>
<evidence type="ECO:0000256" key="12">
    <source>
        <dbReference type="ARBA" id="ARBA00022833"/>
    </source>
</evidence>
<comment type="similarity">
    <text evidence="4">Belongs to the vitamin-B12 dependent methionine synthase family.</text>
</comment>
<keyword evidence="14" id="KW-0170">Cobalt</keyword>
<comment type="pathway">
    <text evidence="3">Amino-acid biosynthesis; L-methionine biosynthesis via de novo pathway; L-methionine from L-homocysteine (MetH route): step 1/1.</text>
</comment>
<dbReference type="GO" id="GO:0046653">
    <property type="term" value="P:tetrahydrofolate metabolic process"/>
    <property type="evidence" value="ECO:0007669"/>
    <property type="project" value="TreeGrafter"/>
</dbReference>
<dbReference type="GO" id="GO:0032259">
    <property type="term" value="P:methylation"/>
    <property type="evidence" value="ECO:0007669"/>
    <property type="project" value="UniProtKB-KW"/>
</dbReference>
<evidence type="ECO:0000256" key="14">
    <source>
        <dbReference type="ARBA" id="ARBA00023285"/>
    </source>
</evidence>
<dbReference type="SUPFAM" id="SSF52242">
    <property type="entry name" value="Cobalamin (vitamin B12)-binding domain"/>
    <property type="match status" value="1"/>
</dbReference>
<keyword evidence="9 20" id="KW-0808">Transferase</keyword>
<dbReference type="SUPFAM" id="SSF47644">
    <property type="entry name" value="Methionine synthase domain"/>
    <property type="match status" value="1"/>
</dbReference>
<dbReference type="PROSITE" id="PS51337">
    <property type="entry name" value="B12_BINDING_NTER"/>
    <property type="match status" value="1"/>
</dbReference>
<protein>
    <recommendedName>
        <fullName evidence="5">methionine synthase</fullName>
        <ecNumber evidence="5">2.1.1.13</ecNumber>
    </recommendedName>
    <alternativeName>
        <fullName evidence="15">5-methyltetrahydrofolate--homocysteine methyltransferase</fullName>
    </alternativeName>
</protein>
<proteinExistence type="inferred from homology"/>